<dbReference type="RefSeq" id="WP_092866609.1">
    <property type="nucleotide sequence ID" value="NZ_FOQH01000053.1"/>
</dbReference>
<organism evidence="1 2">
    <name type="scientific">Albimonas pacifica</name>
    <dbReference type="NCBI Taxonomy" id="1114924"/>
    <lineage>
        <taxon>Bacteria</taxon>
        <taxon>Pseudomonadati</taxon>
        <taxon>Pseudomonadota</taxon>
        <taxon>Alphaproteobacteria</taxon>
        <taxon>Rhodobacterales</taxon>
        <taxon>Paracoccaceae</taxon>
        <taxon>Albimonas</taxon>
    </lineage>
</organism>
<keyword evidence="2" id="KW-1185">Reference proteome</keyword>
<dbReference type="STRING" id="1114924.SAMN05216258_1534"/>
<dbReference type="AlphaFoldDB" id="A0A1I3QQK4"/>
<name>A0A1I3QQK4_9RHOB</name>
<reference evidence="1 2" key="1">
    <citation type="submission" date="2016-10" db="EMBL/GenBank/DDBJ databases">
        <authorList>
            <person name="de Groot N.N."/>
        </authorList>
    </citation>
    <scope>NUCLEOTIDE SEQUENCE [LARGE SCALE GENOMIC DNA]</scope>
    <source>
        <strain evidence="1 2">CGMCC 1.11030</strain>
    </source>
</reference>
<proteinExistence type="predicted"/>
<evidence type="ECO:0000313" key="1">
    <source>
        <dbReference type="EMBL" id="SFJ35417.1"/>
    </source>
</evidence>
<sequence length="89" mass="9554">MRRATNAEQDRIMGAKTRLLDGLKVELTNGEISKPEALALFAHVTGMIIAMQDQRDMTPAQAMDVVARNIEAGNASAIEQLLGDPSGFA</sequence>
<dbReference type="Proteomes" id="UP000199377">
    <property type="component" value="Unassembled WGS sequence"/>
</dbReference>
<protein>
    <submittedName>
        <fullName evidence="1">Uncharacterized protein</fullName>
    </submittedName>
</protein>
<accession>A0A1I3QQK4</accession>
<dbReference type="EMBL" id="FOQH01000053">
    <property type="protein sequence ID" value="SFJ35417.1"/>
    <property type="molecule type" value="Genomic_DNA"/>
</dbReference>
<dbReference type="OrthoDB" id="9953534at2"/>
<gene>
    <name evidence="1" type="ORF">SAMN05216258_1534</name>
</gene>
<evidence type="ECO:0000313" key="2">
    <source>
        <dbReference type="Proteomes" id="UP000199377"/>
    </source>
</evidence>